<evidence type="ECO:0000256" key="1">
    <source>
        <dbReference type="SAM" id="MobiDB-lite"/>
    </source>
</evidence>
<accession>A0A8S3EEV8</accession>
<dbReference type="Proteomes" id="UP000676336">
    <property type="component" value="Unassembled WGS sequence"/>
</dbReference>
<name>A0A8S3EEV8_9BILA</name>
<feature type="compositionally biased region" description="Polar residues" evidence="1">
    <location>
        <begin position="23"/>
        <end position="35"/>
    </location>
</feature>
<proteinExistence type="predicted"/>
<organism evidence="2 3">
    <name type="scientific">Rotaria magnacalcarata</name>
    <dbReference type="NCBI Taxonomy" id="392030"/>
    <lineage>
        <taxon>Eukaryota</taxon>
        <taxon>Metazoa</taxon>
        <taxon>Spiralia</taxon>
        <taxon>Gnathifera</taxon>
        <taxon>Rotifera</taxon>
        <taxon>Eurotatoria</taxon>
        <taxon>Bdelloidea</taxon>
        <taxon>Philodinida</taxon>
        <taxon>Philodinidae</taxon>
        <taxon>Rotaria</taxon>
    </lineage>
</organism>
<protein>
    <submittedName>
        <fullName evidence="2">Uncharacterized protein</fullName>
    </submittedName>
</protein>
<feature type="non-terminal residue" evidence="2">
    <location>
        <position position="75"/>
    </location>
</feature>
<feature type="compositionally biased region" description="Low complexity" evidence="1">
    <location>
        <begin position="1"/>
        <end position="14"/>
    </location>
</feature>
<comment type="caution">
    <text evidence="2">The sequence shown here is derived from an EMBL/GenBank/DDBJ whole genome shotgun (WGS) entry which is preliminary data.</text>
</comment>
<reference evidence="2" key="1">
    <citation type="submission" date="2021-02" db="EMBL/GenBank/DDBJ databases">
        <authorList>
            <person name="Nowell W R."/>
        </authorList>
    </citation>
    <scope>NUCLEOTIDE SEQUENCE</scope>
</reference>
<feature type="non-terminal residue" evidence="2">
    <location>
        <position position="1"/>
    </location>
</feature>
<feature type="region of interest" description="Disordered" evidence="1">
    <location>
        <begin position="1"/>
        <end position="51"/>
    </location>
</feature>
<evidence type="ECO:0000313" key="3">
    <source>
        <dbReference type="Proteomes" id="UP000676336"/>
    </source>
</evidence>
<gene>
    <name evidence="2" type="ORF">SMN809_LOCUS59228</name>
</gene>
<evidence type="ECO:0000313" key="2">
    <source>
        <dbReference type="EMBL" id="CAF5051596.1"/>
    </source>
</evidence>
<dbReference type="AlphaFoldDB" id="A0A8S3EEV8"/>
<dbReference type="EMBL" id="CAJOBI010225324">
    <property type="protein sequence ID" value="CAF5051596.1"/>
    <property type="molecule type" value="Genomic_DNA"/>
</dbReference>
<sequence length="75" mass="7947">DRSTTSGIISNGSSDGHSLLDNAFSNIPASSAFLSNNNNNTHMGDLPSSNGSIMNQLTSGIQLNPEHHSLRYMLS</sequence>